<sequence>MDILKTKENPAVQAYINMQRGVINRMTNNSVNCKTWIITIITAILILYADDKVTKDSIWICYIPIYLFFFLDCFYLVLKRSMIKLQSNFIAKINEGEDISTLVFSVKPEFSDNFCEKIEMLFRKFCKQLKHIVDAIFSFSTLSF</sequence>
<name>A0A642KLB9_BACFG</name>
<keyword evidence="1" id="KW-0472">Membrane</keyword>
<evidence type="ECO:0000256" key="1">
    <source>
        <dbReference type="SAM" id="Phobius"/>
    </source>
</evidence>
<organism evidence="2 3">
    <name type="scientific">Bacteroides fragilis</name>
    <dbReference type="NCBI Taxonomy" id="817"/>
    <lineage>
        <taxon>Bacteria</taxon>
        <taxon>Pseudomonadati</taxon>
        <taxon>Bacteroidota</taxon>
        <taxon>Bacteroidia</taxon>
        <taxon>Bacteroidales</taxon>
        <taxon>Bacteroidaceae</taxon>
        <taxon>Bacteroides</taxon>
    </lineage>
</organism>
<feature type="transmembrane region" description="Helical" evidence="1">
    <location>
        <begin position="57"/>
        <end position="78"/>
    </location>
</feature>
<evidence type="ECO:0000313" key="3">
    <source>
        <dbReference type="Proteomes" id="UP000436803"/>
    </source>
</evidence>
<comment type="caution">
    <text evidence="2">The sequence shown here is derived from an EMBL/GenBank/DDBJ whole genome shotgun (WGS) entry which is preliminary data.</text>
</comment>
<protein>
    <recommendedName>
        <fullName evidence="4">Transmembrane protein</fullName>
    </recommendedName>
</protein>
<gene>
    <name evidence="2" type="ORF">F2Z29_23000</name>
</gene>
<keyword evidence="1" id="KW-0812">Transmembrane</keyword>
<evidence type="ECO:0008006" key="4">
    <source>
        <dbReference type="Google" id="ProtNLM"/>
    </source>
</evidence>
<dbReference type="Proteomes" id="UP000436803">
    <property type="component" value="Unassembled WGS sequence"/>
</dbReference>
<dbReference type="AlphaFoldDB" id="A0A642KLB9"/>
<reference evidence="2 3" key="1">
    <citation type="journal article" date="2019" name="Nat. Med.">
        <title>A library of human gut bacterial isolates paired with longitudinal multiomics data enables mechanistic microbiome research.</title>
        <authorList>
            <person name="Poyet M."/>
            <person name="Groussin M."/>
            <person name="Gibbons S.M."/>
            <person name="Avila-Pacheco J."/>
            <person name="Jiang X."/>
            <person name="Kearney S.M."/>
            <person name="Perrotta A.R."/>
            <person name="Berdy B."/>
            <person name="Zhao S."/>
            <person name="Lieberman T.D."/>
            <person name="Swanson P.K."/>
            <person name="Smith M."/>
            <person name="Roesemann S."/>
            <person name="Alexander J.E."/>
            <person name="Rich S.A."/>
            <person name="Livny J."/>
            <person name="Vlamakis H."/>
            <person name="Clish C."/>
            <person name="Bullock K."/>
            <person name="Deik A."/>
            <person name="Scott J."/>
            <person name="Pierce K.A."/>
            <person name="Xavier R.J."/>
            <person name="Alm E.J."/>
        </authorList>
    </citation>
    <scope>NUCLEOTIDE SEQUENCE [LARGE SCALE GENOMIC DNA]</scope>
    <source>
        <strain evidence="2 3">BIOML-A7</strain>
    </source>
</reference>
<dbReference type="EMBL" id="VWAW01000033">
    <property type="protein sequence ID" value="KAA5167262.1"/>
    <property type="molecule type" value="Genomic_DNA"/>
</dbReference>
<dbReference type="RefSeq" id="WP_149921231.1">
    <property type="nucleotide sequence ID" value="NZ_JBCHCR010000055.1"/>
</dbReference>
<evidence type="ECO:0000313" key="2">
    <source>
        <dbReference type="EMBL" id="KAA5167262.1"/>
    </source>
</evidence>
<feature type="transmembrane region" description="Helical" evidence="1">
    <location>
        <begin position="33"/>
        <end position="51"/>
    </location>
</feature>
<accession>A0A642KLB9</accession>
<proteinExistence type="predicted"/>
<keyword evidence="1" id="KW-1133">Transmembrane helix</keyword>